<gene>
    <name evidence="3" type="ORF">DERYTH_LOCUS11035</name>
</gene>
<dbReference type="PANTHER" id="PTHR43310">
    <property type="entry name" value="SULFATE TRANSPORTER YBAR-RELATED"/>
    <property type="match status" value="1"/>
</dbReference>
<dbReference type="InterPro" id="IPR052706">
    <property type="entry name" value="Membrane-Transporter-like"/>
</dbReference>
<evidence type="ECO:0000313" key="3">
    <source>
        <dbReference type="EMBL" id="CAG8667312.1"/>
    </source>
</evidence>
<protein>
    <submittedName>
        <fullName evidence="3">8851_t:CDS:1</fullName>
    </submittedName>
</protein>
<dbReference type="InterPro" id="IPR014710">
    <property type="entry name" value="RmlC-like_jellyroll"/>
</dbReference>
<evidence type="ECO:0000259" key="2">
    <source>
        <dbReference type="PROSITE" id="PS50042"/>
    </source>
</evidence>
<organism evidence="3 4">
    <name type="scientific">Dentiscutata erythropus</name>
    <dbReference type="NCBI Taxonomy" id="1348616"/>
    <lineage>
        <taxon>Eukaryota</taxon>
        <taxon>Fungi</taxon>
        <taxon>Fungi incertae sedis</taxon>
        <taxon>Mucoromycota</taxon>
        <taxon>Glomeromycotina</taxon>
        <taxon>Glomeromycetes</taxon>
        <taxon>Diversisporales</taxon>
        <taxon>Gigasporaceae</taxon>
        <taxon>Dentiscutata</taxon>
    </lineage>
</organism>
<dbReference type="AlphaFoldDB" id="A0A9N9ED73"/>
<proteinExistence type="predicted"/>
<dbReference type="PANTHER" id="PTHR43310:SF4">
    <property type="entry name" value="AFR304WP"/>
    <property type="match status" value="1"/>
</dbReference>
<feature type="domain" description="Cyclic nucleotide-binding" evidence="2">
    <location>
        <begin position="71"/>
        <end position="160"/>
    </location>
</feature>
<dbReference type="EMBL" id="CAJVPY010006677">
    <property type="protein sequence ID" value="CAG8667312.1"/>
    <property type="molecule type" value="Genomic_DNA"/>
</dbReference>
<name>A0A9N9ED73_9GLOM</name>
<feature type="region of interest" description="Disordered" evidence="1">
    <location>
        <begin position="27"/>
        <end position="47"/>
    </location>
</feature>
<dbReference type="CDD" id="cd00038">
    <property type="entry name" value="CAP_ED"/>
    <property type="match status" value="1"/>
</dbReference>
<accession>A0A9N9ED73</accession>
<reference evidence="3" key="1">
    <citation type="submission" date="2021-06" db="EMBL/GenBank/DDBJ databases">
        <authorList>
            <person name="Kallberg Y."/>
            <person name="Tangrot J."/>
            <person name="Rosling A."/>
        </authorList>
    </citation>
    <scope>NUCLEOTIDE SEQUENCE</scope>
    <source>
        <strain evidence="3">MA453B</strain>
    </source>
</reference>
<dbReference type="SUPFAM" id="SSF51206">
    <property type="entry name" value="cAMP-binding domain-like"/>
    <property type="match status" value="1"/>
</dbReference>
<dbReference type="InterPro" id="IPR000595">
    <property type="entry name" value="cNMP-bd_dom"/>
</dbReference>
<keyword evidence="4" id="KW-1185">Reference proteome</keyword>
<evidence type="ECO:0000256" key="1">
    <source>
        <dbReference type="SAM" id="MobiDB-lite"/>
    </source>
</evidence>
<evidence type="ECO:0000313" key="4">
    <source>
        <dbReference type="Proteomes" id="UP000789405"/>
    </source>
</evidence>
<dbReference type="Pfam" id="PF00027">
    <property type="entry name" value="cNMP_binding"/>
    <property type="match status" value="1"/>
</dbReference>
<comment type="caution">
    <text evidence="3">The sequence shown here is derived from an EMBL/GenBank/DDBJ whole genome shotgun (WGS) entry which is preliminary data.</text>
</comment>
<dbReference type="PROSITE" id="PS50042">
    <property type="entry name" value="CNMP_BINDING_3"/>
    <property type="match status" value="1"/>
</dbReference>
<dbReference type="Proteomes" id="UP000789405">
    <property type="component" value="Unassembled WGS sequence"/>
</dbReference>
<dbReference type="SMART" id="SM00100">
    <property type="entry name" value="cNMP"/>
    <property type="match status" value="1"/>
</dbReference>
<dbReference type="InterPro" id="IPR018490">
    <property type="entry name" value="cNMP-bd_dom_sf"/>
</dbReference>
<dbReference type="OrthoDB" id="409725at2759"/>
<dbReference type="Gene3D" id="2.60.120.10">
    <property type="entry name" value="Jelly Rolls"/>
    <property type="match status" value="1"/>
</dbReference>
<sequence length="194" mass="21920">MSSIRPIQSRLSDNILDTASPRKHKIMNAGQEILKPKPTSKKSSRPTSVLMDAFEDMTDKKEDFFNLIAPYFHEIPVPSGVILWFQGDTPDCLYLVERGILRATWRAKEGDPSRPVESILPGTLAGELGFFTGRKRDATLVTDSECILWKMEKSDFDSLLAKDPNTANTFMRLALNFSAERLIAMTYYAFHLSL</sequence>